<accession>A0ABX0LA30</accession>
<gene>
    <name evidence="3" type="ORF">HA052_21585</name>
</gene>
<name>A0ABX0LA30_9NEIS</name>
<feature type="transmembrane region" description="Helical" evidence="2">
    <location>
        <begin position="6"/>
        <end position="30"/>
    </location>
</feature>
<keyword evidence="2" id="KW-1133">Transmembrane helix</keyword>
<evidence type="ECO:0000256" key="2">
    <source>
        <dbReference type="SAM" id="Phobius"/>
    </source>
</evidence>
<evidence type="ECO:0008006" key="5">
    <source>
        <dbReference type="Google" id="ProtNLM"/>
    </source>
</evidence>
<keyword evidence="4" id="KW-1185">Reference proteome</keyword>
<evidence type="ECO:0000256" key="1">
    <source>
        <dbReference type="SAM" id="Coils"/>
    </source>
</evidence>
<organism evidence="3 4">
    <name type="scientific">Chromobacterium fluminis</name>
    <dbReference type="NCBI Taxonomy" id="3044269"/>
    <lineage>
        <taxon>Bacteria</taxon>
        <taxon>Pseudomonadati</taxon>
        <taxon>Pseudomonadota</taxon>
        <taxon>Betaproteobacteria</taxon>
        <taxon>Neisseriales</taxon>
        <taxon>Chromobacteriaceae</taxon>
        <taxon>Chromobacterium</taxon>
    </lineage>
</organism>
<reference evidence="3 4" key="1">
    <citation type="submission" date="2020-03" db="EMBL/GenBank/DDBJ databases">
        <title>Draft genome sequence of environmentally isolated cultures.</title>
        <authorList>
            <person name="Wilson H.S."/>
            <person name="De Leon M.E."/>
        </authorList>
    </citation>
    <scope>NUCLEOTIDE SEQUENCE [LARGE SCALE GENOMIC DNA]</scope>
    <source>
        <strain evidence="3 4">HSC-31F16</strain>
    </source>
</reference>
<comment type="caution">
    <text evidence="3">The sequence shown here is derived from an EMBL/GenBank/DDBJ whole genome shotgun (WGS) entry which is preliminary data.</text>
</comment>
<dbReference type="RefSeq" id="WP_166453536.1">
    <property type="nucleotide sequence ID" value="NZ_JAAOMA010000042.1"/>
</dbReference>
<dbReference type="EMBL" id="JAAOMA010000042">
    <property type="protein sequence ID" value="NHR07786.1"/>
    <property type="molecule type" value="Genomic_DNA"/>
</dbReference>
<sequence length="110" mass="12089">MKSKTAAIFTASILTAFTVGSLAYFSYTLYSKNTELLKNMEGLKINLKNSKDEISELQKEKISGDATIADLKNNLSQANAISDDLNNKIGAFAKQAASCDRVKKRLHIKD</sequence>
<feature type="coiled-coil region" evidence="1">
    <location>
        <begin position="33"/>
        <end position="88"/>
    </location>
</feature>
<evidence type="ECO:0000313" key="4">
    <source>
        <dbReference type="Proteomes" id="UP001515641"/>
    </source>
</evidence>
<protein>
    <recommendedName>
        <fullName evidence="5">DUF2570 domain-containing protein</fullName>
    </recommendedName>
</protein>
<proteinExistence type="predicted"/>
<keyword evidence="2" id="KW-0472">Membrane</keyword>
<keyword evidence="2" id="KW-0812">Transmembrane</keyword>
<evidence type="ECO:0000313" key="3">
    <source>
        <dbReference type="EMBL" id="NHR07786.1"/>
    </source>
</evidence>
<keyword evidence="1" id="KW-0175">Coiled coil</keyword>
<dbReference type="Proteomes" id="UP001515641">
    <property type="component" value="Unassembled WGS sequence"/>
</dbReference>